<feature type="active site" evidence="5">
    <location>
        <position position="271"/>
    </location>
</feature>
<evidence type="ECO:0000256" key="4">
    <source>
        <dbReference type="PIRNR" id="PIRNR036492"/>
    </source>
</evidence>
<evidence type="ECO:0000256" key="1">
    <source>
        <dbReference type="ARBA" id="ARBA00009986"/>
    </source>
</evidence>
<feature type="domain" description="Aldehyde dehydrogenase" evidence="9">
    <location>
        <begin position="47"/>
        <end position="454"/>
    </location>
</feature>
<proteinExistence type="inferred from homology"/>
<dbReference type="PANTHER" id="PTHR43570">
    <property type="entry name" value="ALDEHYDE DEHYDROGENASE"/>
    <property type="match status" value="1"/>
</dbReference>
<dbReference type="GO" id="GO:0005737">
    <property type="term" value="C:cytoplasm"/>
    <property type="evidence" value="ECO:0007669"/>
    <property type="project" value="TreeGrafter"/>
</dbReference>
<dbReference type="GO" id="GO:0006081">
    <property type="term" value="P:aldehyde metabolic process"/>
    <property type="evidence" value="ECO:0007669"/>
    <property type="project" value="InterPro"/>
</dbReference>
<dbReference type="FunFam" id="3.40.309.10:FF:000003">
    <property type="entry name" value="Aldehyde dehydrogenase"/>
    <property type="match status" value="1"/>
</dbReference>
<feature type="active site" evidence="5 6">
    <location>
        <position position="237"/>
    </location>
</feature>
<evidence type="ECO:0000313" key="11">
    <source>
        <dbReference type="Proteomes" id="UP000198506"/>
    </source>
</evidence>
<dbReference type="Pfam" id="PF00171">
    <property type="entry name" value="Aldedh"/>
    <property type="match status" value="1"/>
</dbReference>
<dbReference type="InterPro" id="IPR016161">
    <property type="entry name" value="Ald_DH/histidinol_DH"/>
</dbReference>
<keyword evidence="11" id="KW-1185">Reference proteome</keyword>
<dbReference type="AlphaFoldDB" id="A0AA94L0E2"/>
<dbReference type="CDD" id="cd07087">
    <property type="entry name" value="ALDH_F3-13-14_CALDH-like"/>
    <property type="match status" value="1"/>
</dbReference>
<protein>
    <recommendedName>
        <fullName evidence="4">Aldehyde dehydrogenase</fullName>
    </recommendedName>
</protein>
<dbReference type="InterPro" id="IPR016163">
    <property type="entry name" value="Ald_DH_C"/>
</dbReference>
<dbReference type="PANTHER" id="PTHR43570:SF16">
    <property type="entry name" value="ALDEHYDE DEHYDROGENASE TYPE III, ISOFORM Q"/>
    <property type="match status" value="1"/>
</dbReference>
<dbReference type="InterPro" id="IPR015590">
    <property type="entry name" value="Aldehyde_DH_dom"/>
</dbReference>
<dbReference type="EMBL" id="FOZN01000003">
    <property type="protein sequence ID" value="SFS15882.1"/>
    <property type="molecule type" value="Genomic_DNA"/>
</dbReference>
<comment type="caution">
    <text evidence="10">The sequence shown here is derived from an EMBL/GenBank/DDBJ whole genome shotgun (WGS) entry which is preliminary data.</text>
</comment>
<evidence type="ECO:0000256" key="2">
    <source>
        <dbReference type="ARBA" id="ARBA00023002"/>
    </source>
</evidence>
<evidence type="ECO:0000256" key="8">
    <source>
        <dbReference type="SAM" id="MobiDB-lite"/>
    </source>
</evidence>
<dbReference type="Proteomes" id="UP000198506">
    <property type="component" value="Unassembled WGS sequence"/>
</dbReference>
<feature type="region of interest" description="Disordered" evidence="8">
    <location>
        <begin position="1"/>
        <end position="27"/>
    </location>
</feature>
<dbReference type="Gene3D" id="3.40.309.10">
    <property type="entry name" value="Aldehyde Dehydrogenase, Chain A, domain 2"/>
    <property type="match status" value="1"/>
</dbReference>
<name>A0AA94L0E2_9MICO</name>
<evidence type="ECO:0000256" key="5">
    <source>
        <dbReference type="PIRSR" id="PIRSR036492-1"/>
    </source>
</evidence>
<keyword evidence="3" id="KW-0520">NAD</keyword>
<evidence type="ECO:0000256" key="6">
    <source>
        <dbReference type="PROSITE-ProRule" id="PRU10007"/>
    </source>
</evidence>
<sequence length="484" mass="51927">MEGMSDQHAEPEADASAPRATESGTPKGAAIDGIAAQLRAAVTSGLTRPRQYREQQLDGLERMLLQNVSLWEAALAADLGKSEVEAHLSEIAFTVGEAKHARRQLWRWMLPAPVPLPLALQPALGRTVAEPLGATLVIAPWNYPLQLALGPLVGAIAAGNAVLLKPSEVAPATSALLARLMPAYLDPRSVRVIEGGVPDTTALLEQRWDLIFYTGNSRVARIVAAAAAKHLTPTVLELGGKSPAYVHRSADIAVAADRIAWGKWLNAGQTCVAPDHIRVDREVADELVDELRRATAEQLGDARTSPDYSRIINGEHLARLQSMLEGGTVVTGGDADADQRYLAPTILTDVDADAPAMQEEIFGPILPVLPVDGVDGFIDAMRGRDKPLALYVFARDREVVRRVERETSSGALGVNVAVAHYGAKSLPFGGVGESGMGRYHGRFSFEAFSHRKAVLSKPAAIDTLRVIYPPFTELRAAITKRIMG</sequence>
<evidence type="ECO:0000256" key="7">
    <source>
        <dbReference type="RuleBase" id="RU003345"/>
    </source>
</evidence>
<reference evidence="10 11" key="1">
    <citation type="submission" date="2016-10" db="EMBL/GenBank/DDBJ databases">
        <authorList>
            <person name="Varghese N."/>
            <person name="Submissions S."/>
        </authorList>
    </citation>
    <scope>NUCLEOTIDE SEQUENCE [LARGE SCALE GENOMIC DNA]</scope>
    <source>
        <strain evidence="10 11">IAM 15147</strain>
    </source>
</reference>
<gene>
    <name evidence="10" type="ORF">SAMN04487783_2152</name>
</gene>
<dbReference type="PROSITE" id="PS00687">
    <property type="entry name" value="ALDEHYDE_DEHYDR_GLU"/>
    <property type="match status" value="1"/>
</dbReference>
<dbReference type="SUPFAM" id="SSF53720">
    <property type="entry name" value="ALDH-like"/>
    <property type="match status" value="1"/>
</dbReference>
<dbReference type="GO" id="GO:0004029">
    <property type="term" value="F:aldehyde dehydrogenase (NAD+) activity"/>
    <property type="evidence" value="ECO:0007669"/>
    <property type="project" value="TreeGrafter"/>
</dbReference>
<dbReference type="InterPro" id="IPR016162">
    <property type="entry name" value="Ald_DH_N"/>
</dbReference>
<dbReference type="InterPro" id="IPR029510">
    <property type="entry name" value="Ald_DH_CS_GLU"/>
</dbReference>
<evidence type="ECO:0000313" key="10">
    <source>
        <dbReference type="EMBL" id="SFS15882.1"/>
    </source>
</evidence>
<dbReference type="Gene3D" id="3.40.605.10">
    <property type="entry name" value="Aldehyde Dehydrogenase, Chain A, domain 1"/>
    <property type="match status" value="1"/>
</dbReference>
<feature type="compositionally biased region" description="Basic and acidic residues" evidence="8">
    <location>
        <begin position="1"/>
        <end position="11"/>
    </location>
</feature>
<organism evidence="10 11">
    <name type="scientific">Agrococcus baldri</name>
    <dbReference type="NCBI Taxonomy" id="153730"/>
    <lineage>
        <taxon>Bacteria</taxon>
        <taxon>Bacillati</taxon>
        <taxon>Actinomycetota</taxon>
        <taxon>Actinomycetes</taxon>
        <taxon>Micrococcales</taxon>
        <taxon>Microbacteriaceae</taxon>
        <taxon>Agrococcus</taxon>
    </lineage>
</organism>
<evidence type="ECO:0000259" key="9">
    <source>
        <dbReference type="Pfam" id="PF00171"/>
    </source>
</evidence>
<comment type="similarity">
    <text evidence="1 4 7">Belongs to the aldehyde dehydrogenase family.</text>
</comment>
<dbReference type="InterPro" id="IPR012394">
    <property type="entry name" value="Aldehyde_DH_NAD(P)"/>
</dbReference>
<dbReference type="PIRSF" id="PIRSF036492">
    <property type="entry name" value="ALDH"/>
    <property type="match status" value="1"/>
</dbReference>
<dbReference type="FunFam" id="3.40.605.10:FF:000004">
    <property type="entry name" value="Aldehyde dehydrogenase"/>
    <property type="match status" value="1"/>
</dbReference>
<evidence type="ECO:0000256" key="3">
    <source>
        <dbReference type="ARBA" id="ARBA00023027"/>
    </source>
</evidence>
<accession>A0AA94L0E2</accession>
<keyword evidence="2 4" id="KW-0560">Oxidoreductase</keyword>